<name>A0A446B9F3_9PEZI</name>
<evidence type="ECO:0000313" key="2">
    <source>
        <dbReference type="EMBL" id="SPQ19154.1"/>
    </source>
</evidence>
<organism evidence="2 3">
    <name type="scientific">Thermothielavioides terrestris</name>
    <dbReference type="NCBI Taxonomy" id="2587410"/>
    <lineage>
        <taxon>Eukaryota</taxon>
        <taxon>Fungi</taxon>
        <taxon>Dikarya</taxon>
        <taxon>Ascomycota</taxon>
        <taxon>Pezizomycotina</taxon>
        <taxon>Sordariomycetes</taxon>
        <taxon>Sordariomycetidae</taxon>
        <taxon>Sordariales</taxon>
        <taxon>Chaetomiaceae</taxon>
        <taxon>Thermothielavioides</taxon>
    </lineage>
</organism>
<protein>
    <submittedName>
        <fullName evidence="2">Dc7a68c1-62f4-4ad6-90ee-0133be09a06d</fullName>
    </submittedName>
</protein>
<accession>A0A446B9F3</accession>
<evidence type="ECO:0000313" key="3">
    <source>
        <dbReference type="Proteomes" id="UP000289323"/>
    </source>
</evidence>
<dbReference type="AlphaFoldDB" id="A0A446B9F3"/>
<sequence>MVSFFGLKFGDKKKKSDGKAALQKQPQQWKRIDQNALGEGQFFGQNIHQKGVINGSIRSVSRAGTPQPGASGRSPYAHYDTHNLAAVSMYDLSHPARRGSQTSLQLKPHASDINLRTRLGAHNGSSTSLALPTPGFGARFGANNASSTSLAAPMPGFGSRPGTPNRSKPWVNPLDVHFARSSPSGPPTPKSPLAASMQLPPTPTTDTAENGSVFGEDADDMVDAVMAAVKRQEQEAREAKERERELEKQRETARLEMERLERQKSTESNLAWSST</sequence>
<proteinExistence type="predicted"/>
<reference evidence="2 3" key="1">
    <citation type="submission" date="2018-04" db="EMBL/GenBank/DDBJ databases">
        <authorList>
            <person name="Huttner S."/>
            <person name="Dainat J."/>
        </authorList>
    </citation>
    <scope>NUCLEOTIDE SEQUENCE [LARGE SCALE GENOMIC DNA]</scope>
</reference>
<feature type="region of interest" description="Disordered" evidence="1">
    <location>
        <begin position="151"/>
        <end position="214"/>
    </location>
</feature>
<feature type="compositionally biased region" description="Polar residues" evidence="1">
    <location>
        <begin position="266"/>
        <end position="275"/>
    </location>
</feature>
<dbReference type="Proteomes" id="UP000289323">
    <property type="component" value="Unassembled WGS sequence"/>
</dbReference>
<gene>
    <name evidence="2" type="ORF">TT172_LOCUS1573</name>
</gene>
<evidence type="ECO:0000256" key="1">
    <source>
        <dbReference type="SAM" id="MobiDB-lite"/>
    </source>
</evidence>
<feature type="compositionally biased region" description="Basic and acidic residues" evidence="1">
    <location>
        <begin position="230"/>
        <end position="265"/>
    </location>
</feature>
<dbReference type="EMBL" id="OUUZ01000001">
    <property type="protein sequence ID" value="SPQ19154.1"/>
    <property type="molecule type" value="Genomic_DNA"/>
</dbReference>
<feature type="region of interest" description="Disordered" evidence="1">
    <location>
        <begin position="230"/>
        <end position="275"/>
    </location>
</feature>